<dbReference type="SUPFAM" id="SSF56091">
    <property type="entry name" value="DNA ligase/mRNA capping enzyme, catalytic domain"/>
    <property type="match status" value="1"/>
</dbReference>
<dbReference type="InterPro" id="IPR012310">
    <property type="entry name" value="DNA_ligase_ATP-dep_cent"/>
</dbReference>
<sequence length="711" mass="78974">MADDELAEINGIKPDILLADNEEKEFRSKTSKSVYKIKRTFDHYYCSCPAWRNQSGVPTNARSCKHLQEMLGQEYEVARLEMKNPDGPPPKGLSKKASTAKKPASTSKAKPPSKRKKNEEEEDEEEEEEAAPSTKKPASKSTAKKPASKRKKNEEEDEEEEEAAPSTKKPASKSTAKKPTSKRKKIEEDEEEEEEAAPSTKKPASKSTAKKPASKRKKANDDDDEEEEDVKQPKKPASRSSAKPPSKAKGKAPSKRQQIEEAIEEQDEEGQEEQKEAGGGDEEEVKPPAAGSSGGDELAEINGIKPKVYMKDGDETEVKSQTSNSSYKVKRTWDHYYCTCPAWRNQGGHPVNARSCKHLRSLLGEDYEDARLKFKNPHGPVPTTKSKPGSKGKGKRKKGDDDDDDDDDGAPASKKAKGDDGDTAKKVPELLLANKWDIEKGADPTGWWISEKLDGVRTYYDGKKMYSRLGNLFTPPSWFLDKLPKDCTLDGELFSGRGDFQSTVSIVKTMNSPHWSRVEFHVFDIPSMGSEPFEERYEHLQKLFGEKGTHASDKVKVVEQEKAKSRQHVLDKLKEVETLGGEGLMLRKAESQYEGRRSGTLLKIKTFYDAEAVVVGHDPGKGRNAGVTGALKCKMESGKLFNVGTGLSDKQRKNPPKVGTIIVYRFQELTRDGVPRFPSFIGEAADKTEPKDAEVPEHRKAGATKKGEDEE</sequence>
<dbReference type="GO" id="GO:0006281">
    <property type="term" value="P:DNA repair"/>
    <property type="evidence" value="ECO:0007669"/>
    <property type="project" value="UniProtKB-KW"/>
</dbReference>
<dbReference type="Gene3D" id="2.40.50.140">
    <property type="entry name" value="Nucleic acid-binding proteins"/>
    <property type="match status" value="1"/>
</dbReference>
<feature type="compositionally biased region" description="Low complexity" evidence="7">
    <location>
        <begin position="164"/>
        <end position="174"/>
    </location>
</feature>
<dbReference type="InterPro" id="IPR029319">
    <property type="entry name" value="DNA_ligase_OB"/>
</dbReference>
<evidence type="ECO:0000256" key="6">
    <source>
        <dbReference type="PROSITE-ProRule" id="PRU00325"/>
    </source>
</evidence>
<dbReference type="PROSITE" id="PS50966">
    <property type="entry name" value="ZF_SWIM"/>
    <property type="match status" value="2"/>
</dbReference>
<dbReference type="NCBIfam" id="NF006592">
    <property type="entry name" value="PRK09125.1"/>
    <property type="match status" value="1"/>
</dbReference>
<evidence type="ECO:0000256" key="5">
    <source>
        <dbReference type="ARBA" id="ARBA00023204"/>
    </source>
</evidence>
<keyword evidence="2" id="KW-0436">Ligase</keyword>
<evidence type="ECO:0000256" key="1">
    <source>
        <dbReference type="ARBA" id="ARBA00001968"/>
    </source>
</evidence>
<keyword evidence="6" id="KW-0479">Metal-binding</keyword>
<dbReference type="InterPro" id="IPR012340">
    <property type="entry name" value="NA-bd_OB-fold"/>
</dbReference>
<keyword evidence="3" id="KW-0235">DNA replication</keyword>
<keyword evidence="11" id="KW-1185">Reference proteome</keyword>
<feature type="compositionally biased region" description="Low complexity" evidence="7">
    <location>
        <begin position="95"/>
        <end position="110"/>
    </location>
</feature>
<feature type="domain" description="ATP-dependent DNA ligase family profile" evidence="8">
    <location>
        <begin position="520"/>
        <end position="631"/>
    </location>
</feature>
<gene>
    <name evidence="10" type="ORF">K435DRAFT_974410</name>
</gene>
<feature type="domain" description="SWIM-type" evidence="9">
    <location>
        <begin position="35"/>
        <end position="75"/>
    </location>
</feature>
<dbReference type="Gene3D" id="3.30.470.30">
    <property type="entry name" value="DNA ligase/mRNA capping enzyme"/>
    <property type="match status" value="1"/>
</dbReference>
<feature type="compositionally biased region" description="Basic residues" evidence="7">
    <location>
        <begin position="175"/>
        <end position="184"/>
    </location>
</feature>
<dbReference type="SUPFAM" id="SSF50249">
    <property type="entry name" value="Nucleic acid-binding proteins"/>
    <property type="match status" value="1"/>
</dbReference>
<dbReference type="GO" id="GO:0003910">
    <property type="term" value="F:DNA ligase (ATP) activity"/>
    <property type="evidence" value="ECO:0007669"/>
    <property type="project" value="InterPro"/>
</dbReference>
<dbReference type="GO" id="GO:0008270">
    <property type="term" value="F:zinc ion binding"/>
    <property type="evidence" value="ECO:0007669"/>
    <property type="project" value="UniProtKB-KW"/>
</dbReference>
<evidence type="ECO:0000313" key="11">
    <source>
        <dbReference type="Proteomes" id="UP000297245"/>
    </source>
</evidence>
<dbReference type="GO" id="GO:0006310">
    <property type="term" value="P:DNA recombination"/>
    <property type="evidence" value="ECO:0007669"/>
    <property type="project" value="InterPro"/>
</dbReference>
<feature type="compositionally biased region" description="Acidic residues" evidence="7">
    <location>
        <begin position="120"/>
        <end position="130"/>
    </location>
</feature>
<dbReference type="PROSITE" id="PS50160">
    <property type="entry name" value="DNA_LIGASE_A3"/>
    <property type="match status" value="1"/>
</dbReference>
<feature type="compositionally biased region" description="Basic residues" evidence="7">
    <location>
        <begin position="388"/>
        <end position="397"/>
    </location>
</feature>
<dbReference type="InterPro" id="IPR007527">
    <property type="entry name" value="Znf_SWIM"/>
</dbReference>
<dbReference type="OrthoDB" id="411785at2759"/>
<reference evidence="10 11" key="1">
    <citation type="journal article" date="2019" name="Nat. Ecol. Evol.">
        <title>Megaphylogeny resolves global patterns of mushroom evolution.</title>
        <authorList>
            <person name="Varga T."/>
            <person name="Krizsan K."/>
            <person name="Foldi C."/>
            <person name="Dima B."/>
            <person name="Sanchez-Garcia M."/>
            <person name="Sanchez-Ramirez S."/>
            <person name="Szollosi G.J."/>
            <person name="Szarkandi J.G."/>
            <person name="Papp V."/>
            <person name="Albert L."/>
            <person name="Andreopoulos W."/>
            <person name="Angelini C."/>
            <person name="Antonin V."/>
            <person name="Barry K.W."/>
            <person name="Bougher N.L."/>
            <person name="Buchanan P."/>
            <person name="Buyck B."/>
            <person name="Bense V."/>
            <person name="Catcheside P."/>
            <person name="Chovatia M."/>
            <person name="Cooper J."/>
            <person name="Damon W."/>
            <person name="Desjardin D."/>
            <person name="Finy P."/>
            <person name="Geml J."/>
            <person name="Haridas S."/>
            <person name="Hughes K."/>
            <person name="Justo A."/>
            <person name="Karasinski D."/>
            <person name="Kautmanova I."/>
            <person name="Kiss B."/>
            <person name="Kocsube S."/>
            <person name="Kotiranta H."/>
            <person name="LaButti K.M."/>
            <person name="Lechner B.E."/>
            <person name="Liimatainen K."/>
            <person name="Lipzen A."/>
            <person name="Lukacs Z."/>
            <person name="Mihaltcheva S."/>
            <person name="Morgado L.N."/>
            <person name="Niskanen T."/>
            <person name="Noordeloos M.E."/>
            <person name="Ohm R.A."/>
            <person name="Ortiz-Santana B."/>
            <person name="Ovrebo C."/>
            <person name="Racz N."/>
            <person name="Riley R."/>
            <person name="Savchenko A."/>
            <person name="Shiryaev A."/>
            <person name="Soop K."/>
            <person name="Spirin V."/>
            <person name="Szebenyi C."/>
            <person name="Tomsovsky M."/>
            <person name="Tulloss R.E."/>
            <person name="Uehling J."/>
            <person name="Grigoriev I.V."/>
            <person name="Vagvolgyi C."/>
            <person name="Papp T."/>
            <person name="Martin F.M."/>
            <person name="Miettinen O."/>
            <person name="Hibbett D.S."/>
            <person name="Nagy L.G."/>
        </authorList>
    </citation>
    <scope>NUCLEOTIDE SEQUENCE [LARGE SCALE GENOMIC DNA]</scope>
    <source>
        <strain evidence="10 11">CBS 962.96</strain>
    </source>
</reference>
<evidence type="ECO:0000313" key="10">
    <source>
        <dbReference type="EMBL" id="THU76491.1"/>
    </source>
</evidence>
<protein>
    <recommendedName>
        <fullName evidence="12">DNA ligase/mRNA capping enzyme</fullName>
    </recommendedName>
</protein>
<dbReference type="GO" id="GO:0005524">
    <property type="term" value="F:ATP binding"/>
    <property type="evidence" value="ECO:0007669"/>
    <property type="project" value="InterPro"/>
</dbReference>
<dbReference type="InterPro" id="IPR050326">
    <property type="entry name" value="NAD_dep_DNA_ligaseB"/>
</dbReference>
<dbReference type="Gene3D" id="3.30.1490.70">
    <property type="match status" value="1"/>
</dbReference>
<feature type="compositionally biased region" description="Low complexity" evidence="7">
    <location>
        <begin position="131"/>
        <end position="141"/>
    </location>
</feature>
<organism evidence="10 11">
    <name type="scientific">Dendrothele bispora (strain CBS 962.96)</name>
    <dbReference type="NCBI Taxonomy" id="1314807"/>
    <lineage>
        <taxon>Eukaryota</taxon>
        <taxon>Fungi</taxon>
        <taxon>Dikarya</taxon>
        <taxon>Basidiomycota</taxon>
        <taxon>Agaricomycotina</taxon>
        <taxon>Agaricomycetes</taxon>
        <taxon>Agaricomycetidae</taxon>
        <taxon>Agaricales</taxon>
        <taxon>Agaricales incertae sedis</taxon>
        <taxon>Dendrothele</taxon>
    </lineage>
</organism>
<dbReference type="Proteomes" id="UP000297245">
    <property type="component" value="Unassembled WGS sequence"/>
</dbReference>
<dbReference type="Pfam" id="PF01068">
    <property type="entry name" value="DNA_ligase_A_M"/>
    <property type="match status" value="1"/>
</dbReference>
<evidence type="ECO:0000256" key="7">
    <source>
        <dbReference type="SAM" id="MobiDB-lite"/>
    </source>
</evidence>
<feature type="domain" description="SWIM-type" evidence="9">
    <location>
        <begin position="327"/>
        <end position="367"/>
    </location>
</feature>
<feature type="region of interest" description="Disordered" evidence="7">
    <location>
        <begin position="373"/>
        <end position="423"/>
    </location>
</feature>
<dbReference type="CDD" id="cd07896">
    <property type="entry name" value="Adenylation_kDNA_ligase_like"/>
    <property type="match status" value="1"/>
</dbReference>
<keyword evidence="5" id="KW-0234">DNA repair</keyword>
<evidence type="ECO:0000256" key="2">
    <source>
        <dbReference type="ARBA" id="ARBA00022598"/>
    </source>
</evidence>
<dbReference type="AlphaFoldDB" id="A0A4S8KLZ8"/>
<feature type="compositionally biased region" description="Low complexity" evidence="7">
    <location>
        <begin position="197"/>
        <end position="207"/>
    </location>
</feature>
<dbReference type="PANTHER" id="PTHR47810:SF1">
    <property type="entry name" value="DNA LIGASE B"/>
    <property type="match status" value="1"/>
</dbReference>
<dbReference type="PANTHER" id="PTHR47810">
    <property type="entry name" value="DNA LIGASE"/>
    <property type="match status" value="1"/>
</dbReference>
<feature type="compositionally biased region" description="Basic residues" evidence="7">
    <location>
        <begin position="208"/>
        <end position="218"/>
    </location>
</feature>
<feature type="region of interest" description="Disordered" evidence="7">
    <location>
        <begin position="76"/>
        <end position="326"/>
    </location>
</feature>
<feature type="compositionally biased region" description="Basic residues" evidence="7">
    <location>
        <begin position="142"/>
        <end position="151"/>
    </location>
</feature>
<feature type="compositionally biased region" description="Basic and acidic residues" evidence="7">
    <location>
        <begin position="309"/>
        <end position="318"/>
    </location>
</feature>
<evidence type="ECO:0000259" key="9">
    <source>
        <dbReference type="PROSITE" id="PS50966"/>
    </source>
</evidence>
<keyword evidence="4" id="KW-0227">DNA damage</keyword>
<feature type="compositionally biased region" description="Basic and acidic residues" evidence="7">
    <location>
        <begin position="684"/>
        <end position="711"/>
    </location>
</feature>
<evidence type="ECO:0000256" key="4">
    <source>
        <dbReference type="ARBA" id="ARBA00022763"/>
    </source>
</evidence>
<dbReference type="Pfam" id="PF14743">
    <property type="entry name" value="DNA_ligase_OB_2"/>
    <property type="match status" value="1"/>
</dbReference>
<feature type="compositionally biased region" description="Acidic residues" evidence="7">
    <location>
        <begin position="261"/>
        <end position="271"/>
    </location>
</feature>
<feature type="region of interest" description="Disordered" evidence="7">
    <location>
        <begin position="679"/>
        <end position="711"/>
    </location>
</feature>
<evidence type="ECO:0000259" key="8">
    <source>
        <dbReference type="PROSITE" id="PS50160"/>
    </source>
</evidence>
<dbReference type="PROSITE" id="PS00333">
    <property type="entry name" value="DNA_LIGASE_A2"/>
    <property type="match status" value="1"/>
</dbReference>
<dbReference type="GO" id="GO:0006260">
    <property type="term" value="P:DNA replication"/>
    <property type="evidence" value="ECO:0007669"/>
    <property type="project" value="UniProtKB-KW"/>
</dbReference>
<dbReference type="InterPro" id="IPR016059">
    <property type="entry name" value="DNA_ligase_ATP-dep_CS"/>
</dbReference>
<dbReference type="EMBL" id="ML180889">
    <property type="protein sequence ID" value="THU76491.1"/>
    <property type="molecule type" value="Genomic_DNA"/>
</dbReference>
<name>A0A4S8KLZ8_DENBC</name>
<evidence type="ECO:0008006" key="12">
    <source>
        <dbReference type="Google" id="ProtNLM"/>
    </source>
</evidence>
<accession>A0A4S8KLZ8</accession>
<keyword evidence="6" id="KW-0862">Zinc</keyword>
<keyword evidence="6" id="KW-0863">Zinc-finger</keyword>
<dbReference type="CDD" id="cd08041">
    <property type="entry name" value="OBF_kDNA_ligase_like"/>
    <property type="match status" value="1"/>
</dbReference>
<comment type="cofactor">
    <cofactor evidence="1">
        <name>a divalent metal cation</name>
        <dbReference type="ChEBI" id="CHEBI:60240"/>
    </cofactor>
</comment>
<evidence type="ECO:0000256" key="3">
    <source>
        <dbReference type="ARBA" id="ARBA00022705"/>
    </source>
</evidence>
<proteinExistence type="predicted"/>